<keyword evidence="2" id="KW-0560">Oxidoreductase</keyword>
<dbReference type="InterPro" id="IPR044861">
    <property type="entry name" value="IPNS-like_FE2OG_OXY"/>
</dbReference>
<evidence type="ECO:0000313" key="2">
    <source>
        <dbReference type="EMBL" id="SQC91694.1"/>
    </source>
</evidence>
<dbReference type="Pfam" id="PF03171">
    <property type="entry name" value="2OG-FeII_Oxy"/>
    <property type="match status" value="1"/>
</dbReference>
<protein>
    <submittedName>
        <fullName evidence="2">2-oxoglutarate-dependent ethylene/succinate-forming enzyme</fullName>
        <ecNumber evidence="2">1.13.12.19</ecNumber>
    </submittedName>
</protein>
<evidence type="ECO:0000259" key="1">
    <source>
        <dbReference type="Pfam" id="PF03171"/>
    </source>
</evidence>
<dbReference type="AlphaFoldDB" id="A0A2X3J9F8"/>
<name>A0A2X3J9F8_9ENTR</name>
<dbReference type="GO" id="GO:0102276">
    <property type="term" value="F:2-oxoglutarate oxygenase/decarboxylase (ethylene-forming) activity"/>
    <property type="evidence" value="ECO:0007669"/>
    <property type="project" value="UniProtKB-EC"/>
</dbReference>
<accession>A0A2X3J9F8</accession>
<gene>
    <name evidence="2" type="primary">efe</name>
    <name evidence="2" type="ORF">NCTC12120_04866</name>
</gene>
<proteinExistence type="predicted"/>
<reference evidence="2 3" key="1">
    <citation type="submission" date="2018-06" db="EMBL/GenBank/DDBJ databases">
        <authorList>
            <consortium name="Pathogen Informatics"/>
            <person name="Doyle S."/>
        </authorList>
    </citation>
    <scope>NUCLEOTIDE SEQUENCE [LARGE SCALE GENOMIC DNA]</scope>
    <source>
        <strain evidence="2 3">NCTC12120</strain>
    </source>
</reference>
<sequence length="119" mass="12995">MTAVALKLLRTFAEALSLPADAFDDLYGNLPNEHIKLIRYPGQSATQSNQGVGAHKDSGFLSFLLQDEKKGLQVEVSPDNWVDASRCGQLCGQYWRTAGAGHQRLPARHRPPRGFSSSG</sequence>
<dbReference type="EMBL" id="UAVU01000008">
    <property type="protein sequence ID" value="SQC91694.1"/>
    <property type="molecule type" value="Genomic_DNA"/>
</dbReference>
<dbReference type="EC" id="1.13.12.19" evidence="2"/>
<dbReference type="SUPFAM" id="SSF51197">
    <property type="entry name" value="Clavaminate synthase-like"/>
    <property type="match status" value="1"/>
</dbReference>
<dbReference type="Proteomes" id="UP000251197">
    <property type="component" value="Unassembled WGS sequence"/>
</dbReference>
<dbReference type="Gene3D" id="2.60.120.330">
    <property type="entry name" value="B-lactam Antibiotic, Isopenicillin N Synthase, Chain"/>
    <property type="match status" value="1"/>
</dbReference>
<evidence type="ECO:0000313" key="3">
    <source>
        <dbReference type="Proteomes" id="UP000251197"/>
    </source>
</evidence>
<feature type="domain" description="Isopenicillin N synthase-like Fe(2+) 2OG dioxygenase" evidence="1">
    <location>
        <begin position="34"/>
        <end position="85"/>
    </location>
</feature>
<dbReference type="InterPro" id="IPR027443">
    <property type="entry name" value="IPNS-like_sf"/>
</dbReference>
<organism evidence="2 3">
    <name type="scientific">Cedecea neteri</name>
    <dbReference type="NCBI Taxonomy" id="158822"/>
    <lineage>
        <taxon>Bacteria</taxon>
        <taxon>Pseudomonadati</taxon>
        <taxon>Pseudomonadota</taxon>
        <taxon>Gammaproteobacteria</taxon>
        <taxon>Enterobacterales</taxon>
        <taxon>Enterobacteriaceae</taxon>
        <taxon>Cedecea</taxon>
    </lineage>
</organism>